<dbReference type="InterPro" id="IPR019826">
    <property type="entry name" value="Carboxylesterase_B_AS"/>
</dbReference>
<comment type="similarity">
    <text evidence="3">Belongs to the type-B carboxylesterase/lipase family.</text>
</comment>
<dbReference type="Pfam" id="PF00135">
    <property type="entry name" value="COesterase"/>
    <property type="match status" value="1"/>
</dbReference>
<evidence type="ECO:0000256" key="4">
    <source>
        <dbReference type="ARBA" id="ARBA00008682"/>
    </source>
</evidence>
<dbReference type="Proteomes" id="UP000267145">
    <property type="component" value="Unassembled WGS sequence"/>
</dbReference>
<keyword evidence="7 14" id="KW-0732">Signal</keyword>
<dbReference type="InterPro" id="IPR011583">
    <property type="entry name" value="Chitinase_II/V-like_cat"/>
</dbReference>
<dbReference type="STRING" id="1051616.A0A3M9YHZ0"/>
<organism evidence="16 17">
    <name type="scientific">Verticillium nonalfalfae</name>
    <dbReference type="NCBI Taxonomy" id="1051616"/>
    <lineage>
        <taxon>Eukaryota</taxon>
        <taxon>Fungi</taxon>
        <taxon>Dikarya</taxon>
        <taxon>Ascomycota</taxon>
        <taxon>Pezizomycotina</taxon>
        <taxon>Sordariomycetes</taxon>
        <taxon>Hypocreomycetidae</taxon>
        <taxon>Glomerellales</taxon>
        <taxon>Plectosphaerellaceae</taxon>
        <taxon>Verticillium</taxon>
    </lineage>
</organism>
<dbReference type="Gene3D" id="3.20.20.80">
    <property type="entry name" value="Glycosidases"/>
    <property type="match status" value="1"/>
</dbReference>
<evidence type="ECO:0000256" key="7">
    <source>
        <dbReference type="ARBA" id="ARBA00022729"/>
    </source>
</evidence>
<dbReference type="PROSITE" id="PS51910">
    <property type="entry name" value="GH18_2"/>
    <property type="match status" value="1"/>
</dbReference>
<dbReference type="RefSeq" id="XP_028498217.1">
    <property type="nucleotide sequence ID" value="XM_028634515.1"/>
</dbReference>
<dbReference type="FunFam" id="3.10.50.10:FF:000005">
    <property type="entry name" value="Endochitinase B1"/>
    <property type="match status" value="1"/>
</dbReference>
<feature type="signal peptide" evidence="14">
    <location>
        <begin position="1"/>
        <end position="19"/>
    </location>
</feature>
<dbReference type="Pfam" id="PF00704">
    <property type="entry name" value="Glyco_hydro_18"/>
    <property type="match status" value="1"/>
</dbReference>
<keyword evidence="17" id="KW-1185">Reference proteome</keyword>
<dbReference type="InterPro" id="IPR029070">
    <property type="entry name" value="Chitinase_insertion_sf"/>
</dbReference>
<sequence>MFFLRSLVSLALTAAIAEASPVAALTSRAANGYQNAVAIYGRNYQPQNLPASQVTQVLYAFLNLRASGEVISGDAYSDLDKRYPTDSWNDIGTNAYGCVKQLFILKKSNRRMKTLLSIGGWTWSTNFPAAASTESGRKLFAKSSVTFMKDWGFDGIDIDWEYPADATQAANFILLLQTVRDELDAYAAKHAPGYRFLLTIAAPAGPQHYKILDLRSISAVVDKIYLMAYDYAGSWDSNAGHQANLYPNPGNPAATPFSTNAALTDYLAAGNTDGLGRPFSGIGQGSWENGVWDYKDLPRPGATELYDDVAQASYSYDNKSRKLISYDTVDVIKNKVSYLKQKGLGGSMFWEASGDRVGEGSLISASFQSLGGADGQESINNMLSYPDTLRMGRNTWLLLLASVASSLPTDCATHAPVVDLTYSRHQATYNNITRLFTFSNIKYAEAPRFKGPQEVTVIDRRINNGSVDAMCPAALPAWFGLSAQYGAGSLSLEELRIAYAELREMDPENVSSDPEKFITDPGATTTEDCLLLDVTVPKSIWQRTLSGQEEAGAPVMVWIVGGGYTVGHKNDAGNPAGLIKRSQEDGSDGVIHVSINYRLGLFGRSSGPSYQEQGGVSNLGLRDQRAALEWVQKHIHLFGGDPGQVTVYGESAGGGFVMHQIMAYGATSGAPFRRAIPQSPGFEPLPSTSKQDSRFESVLRWSSYFSGTNITTLAGLLEVPFDVLWKANEITIATAHWGNFGWGPAVDGDFVPDLAGRLLDEGKFDSSVEVFHGVNSNEGFIFTSPLITNDDGYTTDLLGPLLPDASADALQELKTSIYPEIYDGSYPWTSQFGRSEATHGDSWFSCNNRYISRVFAKTVRGYLFDVGAGHHGTDIAYTFFNEGADGIDPILATRLQLYLTSFAKTGDPNMNGQPFIPLYGDNATILSLTNGTSVRDIGDNERCTWWQEALYR</sequence>
<dbReference type="InterPro" id="IPR050309">
    <property type="entry name" value="Type-B_Carboxylest/Lipase"/>
</dbReference>
<dbReference type="SUPFAM" id="SSF53474">
    <property type="entry name" value="alpha/beta-Hydrolases"/>
    <property type="match status" value="1"/>
</dbReference>
<dbReference type="GeneID" id="39603943"/>
<dbReference type="InterPro" id="IPR001223">
    <property type="entry name" value="Glyco_hydro18_cat"/>
</dbReference>
<dbReference type="InterPro" id="IPR029058">
    <property type="entry name" value="AB_hydrolase_fold"/>
</dbReference>
<dbReference type="SMART" id="SM00636">
    <property type="entry name" value="Glyco_18"/>
    <property type="match status" value="1"/>
</dbReference>
<evidence type="ECO:0000256" key="9">
    <source>
        <dbReference type="ARBA" id="ARBA00023024"/>
    </source>
</evidence>
<dbReference type="GO" id="GO:0008061">
    <property type="term" value="F:chitin binding"/>
    <property type="evidence" value="ECO:0007669"/>
    <property type="project" value="InterPro"/>
</dbReference>
<dbReference type="Gene3D" id="3.10.50.10">
    <property type="match status" value="1"/>
</dbReference>
<keyword evidence="12" id="KW-0624">Polysaccharide degradation</keyword>
<keyword evidence="10" id="KW-0119">Carbohydrate metabolism</keyword>
<evidence type="ECO:0000313" key="17">
    <source>
        <dbReference type="Proteomes" id="UP000267145"/>
    </source>
</evidence>
<dbReference type="PROSITE" id="PS01095">
    <property type="entry name" value="GH18_1"/>
    <property type="match status" value="1"/>
</dbReference>
<dbReference type="GO" id="GO:0000272">
    <property type="term" value="P:polysaccharide catabolic process"/>
    <property type="evidence" value="ECO:0007669"/>
    <property type="project" value="UniProtKB-KW"/>
</dbReference>
<comment type="similarity">
    <text evidence="4">Belongs to the glycosyl hydrolase 18 family. Chitinase class V subfamily.</text>
</comment>
<keyword evidence="8 13" id="KW-0378">Hydrolase</keyword>
<evidence type="ECO:0000256" key="6">
    <source>
        <dbReference type="ARBA" id="ARBA00022525"/>
    </source>
</evidence>
<evidence type="ECO:0000256" key="3">
    <source>
        <dbReference type="ARBA" id="ARBA00005964"/>
    </source>
</evidence>
<dbReference type="SUPFAM" id="SSF51445">
    <property type="entry name" value="(Trans)glycosidases"/>
    <property type="match status" value="1"/>
</dbReference>
<feature type="chain" id="PRO_5018277380" description="chitinase" evidence="14">
    <location>
        <begin position="20"/>
        <end position="952"/>
    </location>
</feature>
<dbReference type="GO" id="GO:0006032">
    <property type="term" value="P:chitin catabolic process"/>
    <property type="evidence" value="ECO:0007669"/>
    <property type="project" value="UniProtKB-KW"/>
</dbReference>
<feature type="domain" description="GH18" evidence="15">
    <location>
        <begin position="33"/>
        <end position="373"/>
    </location>
</feature>
<dbReference type="SUPFAM" id="SSF54556">
    <property type="entry name" value="Chitinase insertion domain"/>
    <property type="match status" value="1"/>
</dbReference>
<evidence type="ECO:0000256" key="8">
    <source>
        <dbReference type="ARBA" id="ARBA00022801"/>
    </source>
</evidence>
<dbReference type="PANTHER" id="PTHR11559">
    <property type="entry name" value="CARBOXYLESTERASE"/>
    <property type="match status" value="1"/>
</dbReference>
<dbReference type="EMBL" id="RBVV01000010">
    <property type="protein sequence ID" value="RNJ60059.1"/>
    <property type="molecule type" value="Genomic_DNA"/>
</dbReference>
<dbReference type="GO" id="GO:0008843">
    <property type="term" value="F:endochitinase activity"/>
    <property type="evidence" value="ECO:0007669"/>
    <property type="project" value="UniProtKB-EC"/>
</dbReference>
<proteinExistence type="inferred from homology"/>
<dbReference type="FunFam" id="3.20.20.80:FF:000075">
    <property type="entry name" value="Sporulation-specific chitinase"/>
    <property type="match status" value="1"/>
</dbReference>
<dbReference type="CDD" id="cd06548">
    <property type="entry name" value="GH18_chitinase"/>
    <property type="match status" value="1"/>
</dbReference>
<protein>
    <recommendedName>
        <fullName evidence="5">chitinase</fullName>
        <ecNumber evidence="5">3.2.1.14</ecNumber>
    </recommendedName>
</protein>
<evidence type="ECO:0000256" key="10">
    <source>
        <dbReference type="ARBA" id="ARBA00023277"/>
    </source>
</evidence>
<comment type="catalytic activity">
    <reaction evidence="1">
        <text>Random endo-hydrolysis of N-acetyl-beta-D-glucosaminide (1-&gt;4)-beta-linkages in chitin and chitodextrins.</text>
        <dbReference type="EC" id="3.2.1.14"/>
    </reaction>
</comment>
<evidence type="ECO:0000256" key="14">
    <source>
        <dbReference type="SAM" id="SignalP"/>
    </source>
</evidence>
<comment type="subcellular location">
    <subcellularLocation>
        <location evidence="2">Secreted</location>
    </subcellularLocation>
</comment>
<keyword evidence="6" id="KW-0964">Secreted</keyword>
<dbReference type="PROSITE" id="PS00122">
    <property type="entry name" value="CARBOXYLESTERASE_B_1"/>
    <property type="match status" value="1"/>
</dbReference>
<dbReference type="Gene3D" id="3.40.50.1820">
    <property type="entry name" value="alpha/beta hydrolase"/>
    <property type="match status" value="1"/>
</dbReference>
<accession>A0A3M9YHZ0</accession>
<reference evidence="16 17" key="1">
    <citation type="submission" date="2018-10" db="EMBL/GenBank/DDBJ databases">
        <title>Genome sequence of Verticillium nonalfalfae VnAa140.</title>
        <authorList>
            <person name="Stajich J.E."/>
            <person name="Kasson M.T."/>
        </authorList>
    </citation>
    <scope>NUCLEOTIDE SEQUENCE [LARGE SCALE GENOMIC DNA]</scope>
    <source>
        <strain evidence="16 17">VnAa140</strain>
    </source>
</reference>
<evidence type="ECO:0000256" key="2">
    <source>
        <dbReference type="ARBA" id="ARBA00004613"/>
    </source>
</evidence>
<name>A0A3M9YHZ0_9PEZI</name>
<evidence type="ECO:0000259" key="15">
    <source>
        <dbReference type="PROSITE" id="PS51910"/>
    </source>
</evidence>
<evidence type="ECO:0000256" key="5">
    <source>
        <dbReference type="ARBA" id="ARBA00012729"/>
    </source>
</evidence>
<dbReference type="AlphaFoldDB" id="A0A3M9YHZ0"/>
<evidence type="ECO:0000256" key="1">
    <source>
        <dbReference type="ARBA" id="ARBA00000822"/>
    </source>
</evidence>
<keyword evidence="11 13" id="KW-0326">Glycosidase</keyword>
<dbReference type="EC" id="3.2.1.14" evidence="5"/>
<keyword evidence="9" id="KW-0146">Chitin degradation</keyword>
<evidence type="ECO:0000256" key="11">
    <source>
        <dbReference type="ARBA" id="ARBA00023295"/>
    </source>
</evidence>
<evidence type="ECO:0000313" key="16">
    <source>
        <dbReference type="EMBL" id="RNJ60059.1"/>
    </source>
</evidence>
<dbReference type="InterPro" id="IPR017853">
    <property type="entry name" value="GH"/>
</dbReference>
<dbReference type="InterPro" id="IPR001579">
    <property type="entry name" value="Glyco_hydro_18_chit_AS"/>
</dbReference>
<evidence type="ECO:0000256" key="13">
    <source>
        <dbReference type="RuleBase" id="RU000489"/>
    </source>
</evidence>
<dbReference type="InterPro" id="IPR002018">
    <property type="entry name" value="CarbesteraseB"/>
</dbReference>
<comment type="caution">
    <text evidence="16">The sequence shown here is derived from an EMBL/GenBank/DDBJ whole genome shotgun (WGS) entry which is preliminary data.</text>
</comment>
<evidence type="ECO:0000256" key="12">
    <source>
        <dbReference type="ARBA" id="ARBA00023326"/>
    </source>
</evidence>
<gene>
    <name evidence="16" type="ORF">D7B24_000254</name>
</gene>
<dbReference type="GO" id="GO:0005576">
    <property type="term" value="C:extracellular region"/>
    <property type="evidence" value="ECO:0007669"/>
    <property type="project" value="UniProtKB-SubCell"/>
</dbReference>